<dbReference type="EMBL" id="UATL01000006">
    <property type="protein sequence ID" value="SPY45182.1"/>
    <property type="molecule type" value="Genomic_DNA"/>
</dbReference>
<dbReference type="Proteomes" id="UP000251647">
    <property type="component" value="Unassembled WGS sequence"/>
</dbReference>
<dbReference type="AlphaFoldDB" id="A0A2T3Q6W4"/>
<proteinExistence type="predicted"/>
<evidence type="ECO:0000313" key="2">
    <source>
        <dbReference type="EMBL" id="SPY45182.1"/>
    </source>
</evidence>
<protein>
    <recommendedName>
        <fullName evidence="1">YubB ferredoxin-like domain-containing protein</fullName>
    </recommendedName>
</protein>
<evidence type="ECO:0000259" key="1">
    <source>
        <dbReference type="Pfam" id="PF18406"/>
    </source>
</evidence>
<gene>
    <name evidence="2" type="ORF">NCTC11647_03967</name>
</gene>
<evidence type="ECO:0000313" key="3">
    <source>
        <dbReference type="Proteomes" id="UP000251647"/>
    </source>
</evidence>
<name>A0A2T3Q6W4_PHODM</name>
<dbReference type="OrthoDB" id="7992117at2"/>
<dbReference type="Pfam" id="PF18406">
    <property type="entry name" value="DUF1281_C"/>
    <property type="match status" value="1"/>
</dbReference>
<organism evidence="2 3">
    <name type="scientific">Photobacterium damselae</name>
    <dbReference type="NCBI Taxonomy" id="38293"/>
    <lineage>
        <taxon>Bacteria</taxon>
        <taxon>Pseudomonadati</taxon>
        <taxon>Pseudomonadota</taxon>
        <taxon>Gammaproteobacteria</taxon>
        <taxon>Vibrionales</taxon>
        <taxon>Vibrionaceae</taxon>
        <taxon>Photobacterium</taxon>
    </lineage>
</organism>
<sequence>MPNHIPDHILNVISIDSDDRQQSEQGILSILDNQGVFDFNRYIPMPRILRNTQAPNRINPDECRNKTGYIDWYEWSWDNWDTKWNAYNQNIEYDGLDAKPWHLSCKTKNIICNSKYRAYLKRQNKKRFKASIIENGVPEHVKFYSAWVHPEKVIIAMSKKHPSFYFRVKFADEDIGYDVGEYVIKNGKLFDVRRDINFEHKEEAFAKKLWNEYN</sequence>
<dbReference type="RefSeq" id="WP_005306770.1">
    <property type="nucleotide sequence ID" value="NZ_PYOG01000041.1"/>
</dbReference>
<accession>A0A2T3Q6W4</accession>
<reference evidence="2 3" key="1">
    <citation type="submission" date="2018-06" db="EMBL/GenBank/DDBJ databases">
        <authorList>
            <consortium name="Pathogen Informatics"/>
            <person name="Doyle S."/>
        </authorList>
    </citation>
    <scope>NUCLEOTIDE SEQUENCE [LARGE SCALE GENOMIC DNA]</scope>
    <source>
        <strain evidence="2 3">NCTC11647</strain>
    </source>
</reference>
<dbReference type="InterPro" id="IPR041329">
    <property type="entry name" value="YubB_C"/>
</dbReference>
<feature type="domain" description="YubB ferredoxin-like" evidence="1">
    <location>
        <begin position="137"/>
        <end position="203"/>
    </location>
</feature>